<feature type="domain" description="SCP2" evidence="3">
    <location>
        <begin position="16"/>
        <end position="107"/>
    </location>
</feature>
<feature type="coiled-coil region" evidence="2">
    <location>
        <begin position="168"/>
        <end position="195"/>
    </location>
</feature>
<evidence type="ECO:0000259" key="3">
    <source>
        <dbReference type="Pfam" id="PF02036"/>
    </source>
</evidence>
<dbReference type="HAMAP" id="MF_02215">
    <property type="entry name" value="UbiJ"/>
    <property type="match status" value="1"/>
</dbReference>
<dbReference type="Pfam" id="PF02036">
    <property type="entry name" value="SCP2"/>
    <property type="match status" value="1"/>
</dbReference>
<dbReference type="PANTHER" id="PTHR38693">
    <property type="entry name" value="UBIQUINONE BIOSYNTHESIS PROTEIN UBIJ"/>
    <property type="match status" value="1"/>
</dbReference>
<comment type="caution">
    <text evidence="4">The sequence shown here is derived from an EMBL/GenBank/DDBJ whole genome shotgun (WGS) entry which is preliminary data.</text>
</comment>
<proteinExistence type="inferred from homology"/>
<dbReference type="UniPathway" id="UPA00232"/>
<comment type="similarity">
    <text evidence="1">Belongs to the UbiJ family.</text>
</comment>
<organism evidence="4 5">
    <name type="scientific">Povalibacter uvarum</name>
    <dbReference type="NCBI Taxonomy" id="732238"/>
    <lineage>
        <taxon>Bacteria</taxon>
        <taxon>Pseudomonadati</taxon>
        <taxon>Pseudomonadota</taxon>
        <taxon>Gammaproteobacteria</taxon>
        <taxon>Steroidobacterales</taxon>
        <taxon>Steroidobacteraceae</taxon>
        <taxon>Povalibacter</taxon>
    </lineage>
</organism>
<name>A0A841HJ12_9GAMM</name>
<comment type="function">
    <text evidence="1">Required for ubiquinone (coenzyme Q) biosynthesis. Binds hydrophobic ubiquinone biosynthetic intermediates via its SCP2 domain and is essential for the stability of the Ubi complex. May constitute a docking platform where Ubi enzymes assemble and access their SCP2-bound polyprenyl substrates.</text>
</comment>
<dbReference type="GO" id="GO:0006744">
    <property type="term" value="P:ubiquinone biosynthetic process"/>
    <property type="evidence" value="ECO:0007669"/>
    <property type="project" value="UniProtKB-UniRule"/>
</dbReference>
<keyword evidence="2" id="KW-0175">Coiled coil</keyword>
<dbReference type="AlphaFoldDB" id="A0A841HJ12"/>
<keyword evidence="4" id="KW-0830">Ubiquinone</keyword>
<gene>
    <name evidence="1" type="primary">ubiJ</name>
    <name evidence="4" type="ORF">HNQ60_001674</name>
</gene>
<keyword evidence="1" id="KW-0831">Ubiquinone biosynthesis</keyword>
<dbReference type="PANTHER" id="PTHR38693:SF1">
    <property type="entry name" value="UBIQUINONE BIOSYNTHESIS ACCESSORY FACTOR UBIJ"/>
    <property type="match status" value="1"/>
</dbReference>
<keyword evidence="1" id="KW-0963">Cytoplasm</keyword>
<keyword evidence="5" id="KW-1185">Reference proteome</keyword>
<dbReference type="EMBL" id="JACHHZ010000002">
    <property type="protein sequence ID" value="MBB6092796.1"/>
    <property type="molecule type" value="Genomic_DNA"/>
</dbReference>
<sequence length="198" mass="21483">MRLTPLESALNRNILASSTAQGLCRRLTGKHLAIRFSGTPLSIHFRSDGERMALDTSASEPANATLTGSPLSLLQLAGARPEAAVQTGAVHIEGDAEVAQTFSELLKHARPDLEEELSRVIGDVAAHQVGNFARSALAFGRRTADTFAQNVAEYLQEEGRDIPTRVEADEFIAGVDKLREDADRLEARLALLEGRRKK</sequence>
<comment type="subcellular location">
    <subcellularLocation>
        <location evidence="1">Cytoplasm</location>
    </subcellularLocation>
</comment>
<dbReference type="RefSeq" id="WP_184330584.1">
    <property type="nucleotide sequence ID" value="NZ_JACHHZ010000002.1"/>
</dbReference>
<dbReference type="InterPro" id="IPR003033">
    <property type="entry name" value="SCP2_sterol-bd_dom"/>
</dbReference>
<dbReference type="GO" id="GO:0005737">
    <property type="term" value="C:cytoplasm"/>
    <property type="evidence" value="ECO:0007669"/>
    <property type="project" value="UniProtKB-SubCell"/>
</dbReference>
<reference evidence="4 5" key="1">
    <citation type="submission" date="2020-08" db="EMBL/GenBank/DDBJ databases">
        <title>Genomic Encyclopedia of Type Strains, Phase IV (KMG-IV): sequencing the most valuable type-strain genomes for metagenomic binning, comparative biology and taxonomic classification.</title>
        <authorList>
            <person name="Goeker M."/>
        </authorList>
    </citation>
    <scope>NUCLEOTIDE SEQUENCE [LARGE SCALE GENOMIC DNA]</scope>
    <source>
        <strain evidence="4 5">DSM 26723</strain>
    </source>
</reference>
<evidence type="ECO:0000256" key="2">
    <source>
        <dbReference type="SAM" id="Coils"/>
    </source>
</evidence>
<protein>
    <recommendedName>
        <fullName evidence="1">Ubiquinone biosynthesis accessory factor UbiJ</fullName>
    </recommendedName>
</protein>
<dbReference type="Proteomes" id="UP000588068">
    <property type="component" value="Unassembled WGS sequence"/>
</dbReference>
<comment type="pathway">
    <text evidence="1">Cofactor biosynthesis; ubiquinone biosynthesis.</text>
</comment>
<dbReference type="InterPro" id="IPR036527">
    <property type="entry name" value="SCP2_sterol-bd_dom_sf"/>
</dbReference>
<evidence type="ECO:0000313" key="4">
    <source>
        <dbReference type="EMBL" id="MBB6092796.1"/>
    </source>
</evidence>
<dbReference type="SUPFAM" id="SSF55718">
    <property type="entry name" value="SCP-like"/>
    <property type="match status" value="1"/>
</dbReference>
<accession>A0A841HJ12</accession>
<evidence type="ECO:0000256" key="1">
    <source>
        <dbReference type="HAMAP-Rule" id="MF_02215"/>
    </source>
</evidence>
<evidence type="ECO:0000313" key="5">
    <source>
        <dbReference type="Proteomes" id="UP000588068"/>
    </source>
</evidence>
<dbReference type="InterPro" id="IPR038989">
    <property type="entry name" value="UbiJ"/>
</dbReference>